<dbReference type="AlphaFoldDB" id="A0A365Y2P3"/>
<reference evidence="2 3" key="1">
    <citation type="submission" date="2018-05" db="EMBL/GenBank/DDBJ databases">
        <title>Chitinophaga sp. K3CV102501T nov., isolated from isolated from a monsoon evergreen broad-leaved forest soil.</title>
        <authorList>
            <person name="Lv Y."/>
        </authorList>
    </citation>
    <scope>NUCLEOTIDE SEQUENCE [LARGE SCALE GENOMIC DNA]</scope>
    <source>
        <strain evidence="2 3">GDMCC 1.1325</strain>
    </source>
</reference>
<evidence type="ECO:0000259" key="1">
    <source>
        <dbReference type="Pfam" id="PF09346"/>
    </source>
</evidence>
<proteinExistence type="predicted"/>
<dbReference type="OrthoDB" id="1494506at2"/>
<dbReference type="RefSeq" id="WP_113615360.1">
    <property type="nucleotide sequence ID" value="NZ_QFFJ01000001.1"/>
</dbReference>
<name>A0A365Y2P3_9BACT</name>
<sequence>MVISVIQKVKEHWRATGVPIVEGATAAVIEKTEAYFDIRFSHELSDFYSSVNGLNDEDDNGFAFYPLERWENYNEIFRGDPLGFFDQNKVCIIFIDYLQASWYYALLFERKTDKYTIGILPHGESFVPITDSLNDFLRLYLEDDPILYTY</sequence>
<dbReference type="InterPro" id="IPR018958">
    <property type="entry name" value="Knr4/Smi1-like_dom"/>
</dbReference>
<gene>
    <name evidence="2" type="ORF">DF182_09335</name>
</gene>
<dbReference type="InterPro" id="IPR037883">
    <property type="entry name" value="Knr4/Smi1-like_sf"/>
</dbReference>
<organism evidence="2 3">
    <name type="scientific">Chitinophaga flava</name>
    <dbReference type="NCBI Taxonomy" id="2259036"/>
    <lineage>
        <taxon>Bacteria</taxon>
        <taxon>Pseudomonadati</taxon>
        <taxon>Bacteroidota</taxon>
        <taxon>Chitinophagia</taxon>
        <taxon>Chitinophagales</taxon>
        <taxon>Chitinophagaceae</taxon>
        <taxon>Chitinophaga</taxon>
    </lineage>
</organism>
<evidence type="ECO:0000313" key="3">
    <source>
        <dbReference type="Proteomes" id="UP000253410"/>
    </source>
</evidence>
<dbReference type="Pfam" id="PF09346">
    <property type="entry name" value="SMI1_KNR4"/>
    <property type="match status" value="1"/>
</dbReference>
<protein>
    <recommendedName>
        <fullName evidence="1">Knr4/Smi1-like domain-containing protein</fullName>
    </recommendedName>
</protein>
<evidence type="ECO:0000313" key="2">
    <source>
        <dbReference type="EMBL" id="RBL92760.1"/>
    </source>
</evidence>
<accession>A0A365Y2P3</accession>
<dbReference type="EMBL" id="QFFJ01000001">
    <property type="protein sequence ID" value="RBL92760.1"/>
    <property type="molecule type" value="Genomic_DNA"/>
</dbReference>
<dbReference type="Gene3D" id="3.40.1580.10">
    <property type="entry name" value="SMI1/KNR4-like"/>
    <property type="match status" value="1"/>
</dbReference>
<dbReference type="Proteomes" id="UP000253410">
    <property type="component" value="Unassembled WGS sequence"/>
</dbReference>
<comment type="caution">
    <text evidence="2">The sequence shown here is derived from an EMBL/GenBank/DDBJ whole genome shotgun (WGS) entry which is preliminary data.</text>
</comment>
<dbReference type="SUPFAM" id="SSF160631">
    <property type="entry name" value="SMI1/KNR4-like"/>
    <property type="match status" value="1"/>
</dbReference>
<feature type="domain" description="Knr4/Smi1-like" evidence="1">
    <location>
        <begin position="23"/>
        <end position="138"/>
    </location>
</feature>
<keyword evidence="3" id="KW-1185">Reference proteome</keyword>